<evidence type="ECO:0000313" key="3">
    <source>
        <dbReference type="EMBL" id="RKP23369.1"/>
    </source>
</evidence>
<reference evidence="4" key="1">
    <citation type="journal article" date="2018" name="Nat. Microbiol.">
        <title>Leveraging single-cell genomics to expand the fungal tree of life.</title>
        <authorList>
            <person name="Ahrendt S.R."/>
            <person name="Quandt C.A."/>
            <person name="Ciobanu D."/>
            <person name="Clum A."/>
            <person name="Salamov A."/>
            <person name="Andreopoulos B."/>
            <person name="Cheng J.F."/>
            <person name="Woyke T."/>
            <person name="Pelin A."/>
            <person name="Henrissat B."/>
            <person name="Reynolds N.K."/>
            <person name="Benny G.L."/>
            <person name="Smith M.E."/>
            <person name="James T.Y."/>
            <person name="Grigoriev I.V."/>
        </authorList>
    </citation>
    <scope>NUCLEOTIDE SEQUENCE [LARGE SCALE GENOMIC DNA]</scope>
    <source>
        <strain evidence="4">Benny S71-1</strain>
    </source>
</reference>
<accession>A0A4V1J104</accession>
<keyword evidence="1" id="KW-1133">Transmembrane helix</keyword>
<keyword evidence="2" id="KW-0732">Signal</keyword>
<gene>
    <name evidence="3" type="ORF">SYNPS1DRAFT_30892</name>
</gene>
<organism evidence="3 4">
    <name type="scientific">Syncephalis pseudoplumigaleata</name>
    <dbReference type="NCBI Taxonomy" id="1712513"/>
    <lineage>
        <taxon>Eukaryota</taxon>
        <taxon>Fungi</taxon>
        <taxon>Fungi incertae sedis</taxon>
        <taxon>Zoopagomycota</taxon>
        <taxon>Zoopagomycotina</taxon>
        <taxon>Zoopagomycetes</taxon>
        <taxon>Zoopagales</taxon>
        <taxon>Piptocephalidaceae</taxon>
        <taxon>Syncephalis</taxon>
    </lineage>
</organism>
<dbReference type="AlphaFoldDB" id="A0A4V1J104"/>
<proteinExistence type="predicted"/>
<dbReference type="EMBL" id="KZ991037">
    <property type="protein sequence ID" value="RKP23369.1"/>
    <property type="molecule type" value="Genomic_DNA"/>
</dbReference>
<evidence type="ECO:0000313" key="4">
    <source>
        <dbReference type="Proteomes" id="UP000278143"/>
    </source>
</evidence>
<feature type="transmembrane region" description="Helical" evidence="1">
    <location>
        <begin position="81"/>
        <end position="104"/>
    </location>
</feature>
<evidence type="ECO:0000256" key="1">
    <source>
        <dbReference type="SAM" id="Phobius"/>
    </source>
</evidence>
<evidence type="ECO:0008006" key="5">
    <source>
        <dbReference type="Google" id="ProtNLM"/>
    </source>
</evidence>
<keyword evidence="1" id="KW-0812">Transmembrane</keyword>
<feature type="chain" id="PRO_5020636176" description="Secreted peptide" evidence="2">
    <location>
        <begin position="25"/>
        <end position="106"/>
    </location>
</feature>
<feature type="signal peptide" evidence="2">
    <location>
        <begin position="1"/>
        <end position="24"/>
    </location>
</feature>
<name>A0A4V1J104_9FUNG</name>
<dbReference type="Proteomes" id="UP000278143">
    <property type="component" value="Unassembled WGS sequence"/>
</dbReference>
<evidence type="ECO:0000256" key="2">
    <source>
        <dbReference type="SAM" id="SignalP"/>
    </source>
</evidence>
<sequence>MSMLLLLLLLLPLLSPPPWSPCSAAIATQRPPYLLRTARFPAVCRPRSYCEARLFIAIPLPFQLMHHRHCHHQHNWLVPSLSFFIIIVVVVSAAAAAVIVVVPLSF</sequence>
<keyword evidence="1" id="KW-0472">Membrane</keyword>
<protein>
    <recommendedName>
        <fullName evidence="5">Secreted peptide</fullName>
    </recommendedName>
</protein>
<keyword evidence="4" id="KW-1185">Reference proteome</keyword>